<evidence type="ECO:0000313" key="13">
    <source>
        <dbReference type="Proteomes" id="UP001240150"/>
    </source>
</evidence>
<dbReference type="RefSeq" id="WP_284921404.1">
    <property type="nucleotide sequence ID" value="NZ_CP126980.1"/>
</dbReference>
<keyword evidence="8" id="KW-0067">ATP-binding</keyword>
<dbReference type="InterPro" id="IPR005467">
    <property type="entry name" value="His_kinase_dom"/>
</dbReference>
<evidence type="ECO:0000256" key="10">
    <source>
        <dbReference type="ARBA" id="ARBA00039401"/>
    </source>
</evidence>
<evidence type="ECO:0000256" key="3">
    <source>
        <dbReference type="ARBA" id="ARBA00012438"/>
    </source>
</evidence>
<keyword evidence="4" id="KW-0597">Phosphoprotein</keyword>
<evidence type="ECO:0000313" key="12">
    <source>
        <dbReference type="EMBL" id="WIM99953.1"/>
    </source>
</evidence>
<dbReference type="PRINTS" id="PR00344">
    <property type="entry name" value="BCTRLSENSOR"/>
</dbReference>
<dbReference type="InterPro" id="IPR036097">
    <property type="entry name" value="HisK_dim/P_sf"/>
</dbReference>
<evidence type="ECO:0000259" key="11">
    <source>
        <dbReference type="PROSITE" id="PS50109"/>
    </source>
</evidence>
<keyword evidence="13" id="KW-1185">Reference proteome</keyword>
<dbReference type="EMBL" id="CP126980">
    <property type="protein sequence ID" value="WIM99953.1"/>
    <property type="molecule type" value="Genomic_DNA"/>
</dbReference>
<reference evidence="12 13" key="1">
    <citation type="submission" date="2023-06" db="EMBL/GenBank/DDBJ databases">
        <authorList>
            <person name="Yushchuk O."/>
            <person name="Binda E."/>
            <person name="Ruckert-Reed C."/>
            <person name="Fedorenko V."/>
            <person name="Kalinowski J."/>
            <person name="Marinelli F."/>
        </authorList>
    </citation>
    <scope>NUCLEOTIDE SEQUENCE [LARGE SCALE GENOMIC DNA]</scope>
    <source>
        <strain evidence="12 13">NRRL 3884</strain>
    </source>
</reference>
<dbReference type="SMART" id="SM00388">
    <property type="entry name" value="HisKA"/>
    <property type="match status" value="1"/>
</dbReference>
<dbReference type="Pfam" id="PF02518">
    <property type="entry name" value="HATPase_c"/>
    <property type="match status" value="1"/>
</dbReference>
<dbReference type="GO" id="GO:0016301">
    <property type="term" value="F:kinase activity"/>
    <property type="evidence" value="ECO:0007669"/>
    <property type="project" value="UniProtKB-KW"/>
</dbReference>
<dbReference type="InterPro" id="IPR003661">
    <property type="entry name" value="HisK_dim/P_dom"/>
</dbReference>
<evidence type="ECO:0000256" key="9">
    <source>
        <dbReference type="ARBA" id="ARBA00023012"/>
    </source>
</evidence>
<keyword evidence="9" id="KW-0902">Two-component regulatory system</keyword>
<evidence type="ECO:0000256" key="4">
    <source>
        <dbReference type="ARBA" id="ARBA00022553"/>
    </source>
</evidence>
<evidence type="ECO:0000256" key="2">
    <source>
        <dbReference type="ARBA" id="ARBA00004236"/>
    </source>
</evidence>
<evidence type="ECO:0000256" key="7">
    <source>
        <dbReference type="ARBA" id="ARBA00022777"/>
    </source>
</evidence>
<dbReference type="InterPro" id="IPR050351">
    <property type="entry name" value="BphY/WalK/GraS-like"/>
</dbReference>
<dbReference type="CDD" id="cd00075">
    <property type="entry name" value="HATPase"/>
    <property type="match status" value="1"/>
</dbReference>
<dbReference type="SUPFAM" id="SSF55874">
    <property type="entry name" value="ATPase domain of HSP90 chaperone/DNA topoisomerase II/histidine kinase"/>
    <property type="match status" value="1"/>
</dbReference>
<accession>A0ABY8WQM5</accession>
<dbReference type="PROSITE" id="PS50109">
    <property type="entry name" value="HIS_KIN"/>
    <property type="match status" value="1"/>
</dbReference>
<dbReference type="PANTHER" id="PTHR42878:SF7">
    <property type="entry name" value="SENSOR HISTIDINE KINASE GLRK"/>
    <property type="match status" value="1"/>
</dbReference>
<dbReference type="InterPro" id="IPR003594">
    <property type="entry name" value="HATPase_dom"/>
</dbReference>
<dbReference type="InterPro" id="IPR036890">
    <property type="entry name" value="HATPase_C_sf"/>
</dbReference>
<dbReference type="SMART" id="SM00387">
    <property type="entry name" value="HATPase_c"/>
    <property type="match status" value="1"/>
</dbReference>
<proteinExistence type="predicted"/>
<dbReference type="Gene3D" id="3.30.565.10">
    <property type="entry name" value="Histidine kinase-like ATPase, C-terminal domain"/>
    <property type="match status" value="1"/>
</dbReference>
<organism evidence="12 13">
    <name type="scientific">Actinoplanes oblitus</name>
    <dbReference type="NCBI Taxonomy" id="3040509"/>
    <lineage>
        <taxon>Bacteria</taxon>
        <taxon>Bacillati</taxon>
        <taxon>Actinomycetota</taxon>
        <taxon>Actinomycetes</taxon>
        <taxon>Micromonosporales</taxon>
        <taxon>Micromonosporaceae</taxon>
        <taxon>Actinoplanes</taxon>
    </lineage>
</organism>
<evidence type="ECO:0000256" key="8">
    <source>
        <dbReference type="ARBA" id="ARBA00022840"/>
    </source>
</evidence>
<name>A0ABY8WQM5_9ACTN</name>
<keyword evidence="5" id="KW-0808">Transferase</keyword>
<evidence type="ECO:0000256" key="1">
    <source>
        <dbReference type="ARBA" id="ARBA00000085"/>
    </source>
</evidence>
<dbReference type="Proteomes" id="UP001240150">
    <property type="component" value="Chromosome"/>
</dbReference>
<sequence>MEQPGKTLVTDWPGTVSEREAELRAVMAMASHDLKSPLTSVVARVDLLRTDYSTLLGEEFEQAIAAIERGLHRMTRMTEELLGFAAAGHTLDMTVVPLQPMINEMSADHGIDIDGTLPDVFGDADLLRRVLDNLVGNAVKYTPVDKPPQIRVSAHSRPDGTVRIEVADRGIGIPIDDQSRVFDPFHRCANRDGRPGTGLGLAICKRIIERHGGHIGVDENPGGGSRFWFTVPAW</sequence>
<gene>
    <name evidence="12" type="ORF">ACTOB_003623</name>
</gene>
<evidence type="ECO:0000256" key="5">
    <source>
        <dbReference type="ARBA" id="ARBA00022679"/>
    </source>
</evidence>
<keyword evidence="6" id="KW-0547">Nucleotide-binding</keyword>
<feature type="domain" description="Histidine kinase" evidence="11">
    <location>
        <begin position="29"/>
        <end position="234"/>
    </location>
</feature>
<dbReference type="EC" id="2.7.13.3" evidence="3"/>
<dbReference type="Pfam" id="PF00512">
    <property type="entry name" value="HisKA"/>
    <property type="match status" value="1"/>
</dbReference>
<protein>
    <recommendedName>
        <fullName evidence="10">Sensor-like histidine kinase SenX3</fullName>
        <ecNumber evidence="3">2.7.13.3</ecNumber>
    </recommendedName>
</protein>
<comment type="subcellular location">
    <subcellularLocation>
        <location evidence="2">Cell membrane</location>
    </subcellularLocation>
</comment>
<dbReference type="CDD" id="cd00082">
    <property type="entry name" value="HisKA"/>
    <property type="match status" value="1"/>
</dbReference>
<comment type="catalytic activity">
    <reaction evidence="1">
        <text>ATP + protein L-histidine = ADP + protein N-phospho-L-histidine.</text>
        <dbReference type="EC" id="2.7.13.3"/>
    </reaction>
</comment>
<keyword evidence="7 12" id="KW-0418">Kinase</keyword>
<evidence type="ECO:0000256" key="6">
    <source>
        <dbReference type="ARBA" id="ARBA00022741"/>
    </source>
</evidence>
<dbReference type="SUPFAM" id="SSF47384">
    <property type="entry name" value="Homodimeric domain of signal transducing histidine kinase"/>
    <property type="match status" value="1"/>
</dbReference>
<dbReference type="PANTHER" id="PTHR42878">
    <property type="entry name" value="TWO-COMPONENT HISTIDINE KINASE"/>
    <property type="match status" value="1"/>
</dbReference>
<dbReference type="InterPro" id="IPR004358">
    <property type="entry name" value="Sig_transdc_His_kin-like_C"/>
</dbReference>
<dbReference type="Gene3D" id="1.10.287.130">
    <property type="match status" value="1"/>
</dbReference>